<evidence type="ECO:0000259" key="7">
    <source>
        <dbReference type="Pfam" id="PF02803"/>
    </source>
</evidence>
<dbReference type="InterPro" id="IPR020610">
    <property type="entry name" value="Thiolase_AS"/>
</dbReference>
<dbReference type="PROSITE" id="PS00098">
    <property type="entry name" value="THIOLASE_1"/>
    <property type="match status" value="1"/>
</dbReference>
<dbReference type="Proteomes" id="UP000501648">
    <property type="component" value="Chromosome"/>
</dbReference>
<accession>A0A6M3ZU16</accession>
<gene>
    <name evidence="8" type="ORF">C798_16215</name>
</gene>
<dbReference type="RefSeq" id="WP_017450204.1">
    <property type="nucleotide sequence ID" value="NZ_CP008956.1"/>
</dbReference>
<evidence type="ECO:0000256" key="1">
    <source>
        <dbReference type="ARBA" id="ARBA00010982"/>
    </source>
</evidence>
<dbReference type="AlphaFoldDB" id="A0A6M3ZU16"/>
<dbReference type="InterPro" id="IPR002155">
    <property type="entry name" value="Thiolase"/>
</dbReference>
<evidence type="ECO:0000313" key="8">
    <source>
        <dbReference type="EMBL" id="QJQ01723.1"/>
    </source>
</evidence>
<feature type="active site" description="Proton acceptor" evidence="4">
    <location>
        <position position="386"/>
    </location>
</feature>
<evidence type="ECO:0000259" key="6">
    <source>
        <dbReference type="Pfam" id="PF00108"/>
    </source>
</evidence>
<evidence type="ECO:0000256" key="5">
    <source>
        <dbReference type="RuleBase" id="RU003557"/>
    </source>
</evidence>
<dbReference type="SUPFAM" id="SSF53901">
    <property type="entry name" value="Thiolase-like"/>
    <property type="match status" value="2"/>
</dbReference>
<proteinExistence type="inferred from homology"/>
<keyword evidence="2 5" id="KW-0808">Transferase</keyword>
<organism evidence="8 9">
    <name type="scientific">Herbaspirillum rubrisubalbicans Os34</name>
    <dbReference type="NCBI Taxonomy" id="1235827"/>
    <lineage>
        <taxon>Bacteria</taxon>
        <taxon>Pseudomonadati</taxon>
        <taxon>Pseudomonadota</taxon>
        <taxon>Betaproteobacteria</taxon>
        <taxon>Burkholderiales</taxon>
        <taxon>Oxalobacteraceae</taxon>
        <taxon>Herbaspirillum</taxon>
    </lineage>
</organism>
<dbReference type="InterPro" id="IPR020615">
    <property type="entry name" value="Thiolase_acyl_enz_int_AS"/>
</dbReference>
<dbReference type="NCBIfam" id="TIGR01930">
    <property type="entry name" value="AcCoA-C-Actrans"/>
    <property type="match status" value="1"/>
</dbReference>
<dbReference type="GO" id="GO:0003985">
    <property type="term" value="F:acetyl-CoA C-acetyltransferase activity"/>
    <property type="evidence" value="ECO:0007669"/>
    <property type="project" value="UniProtKB-EC"/>
</dbReference>
<reference evidence="8 9" key="1">
    <citation type="journal article" date="2012" name="J. Bacteriol.">
        <title>Genome sequence of the pathogenic Herbaspirillum seropedicae strain Os34, isolated from rice roots.</title>
        <authorList>
            <person name="Ye W."/>
            <person name="Ye S."/>
            <person name="Liu J."/>
            <person name="Chang S."/>
            <person name="Chen M."/>
            <person name="Zhu B."/>
            <person name="Guo L."/>
            <person name="An Q."/>
        </authorList>
    </citation>
    <scope>NUCLEOTIDE SEQUENCE [LARGE SCALE GENOMIC DNA]</scope>
    <source>
        <strain evidence="8 9">Os34</strain>
    </source>
</reference>
<dbReference type="Pfam" id="PF00108">
    <property type="entry name" value="Thiolase_N"/>
    <property type="match status" value="1"/>
</dbReference>
<dbReference type="InterPro" id="IPR020617">
    <property type="entry name" value="Thiolase_C"/>
</dbReference>
<name>A0A6M3ZU16_9BURK</name>
<dbReference type="EMBL" id="CP008956">
    <property type="protein sequence ID" value="QJQ01723.1"/>
    <property type="molecule type" value="Genomic_DNA"/>
</dbReference>
<dbReference type="CDD" id="cd00751">
    <property type="entry name" value="thiolase"/>
    <property type="match status" value="1"/>
</dbReference>
<feature type="active site" description="Acyl-thioester intermediate" evidence="4">
    <location>
        <position position="93"/>
    </location>
</feature>
<keyword evidence="3 5" id="KW-0012">Acyltransferase</keyword>
<protein>
    <submittedName>
        <fullName evidence="8">Acetyl-CoA C-acyltransferase</fullName>
        <ecNumber evidence="8">2.3.1.9</ecNumber>
    </submittedName>
</protein>
<dbReference type="Pfam" id="PF02803">
    <property type="entry name" value="Thiolase_C"/>
    <property type="match status" value="1"/>
</dbReference>
<dbReference type="EC" id="2.3.1.9" evidence="8"/>
<feature type="active site" description="Proton acceptor" evidence="4">
    <location>
        <position position="356"/>
    </location>
</feature>
<evidence type="ECO:0000256" key="4">
    <source>
        <dbReference type="PIRSR" id="PIRSR000429-1"/>
    </source>
</evidence>
<dbReference type="InterPro" id="IPR020616">
    <property type="entry name" value="Thiolase_N"/>
</dbReference>
<dbReference type="Gene3D" id="3.40.47.10">
    <property type="match status" value="2"/>
</dbReference>
<dbReference type="PROSITE" id="PS00099">
    <property type="entry name" value="THIOLASE_3"/>
    <property type="match status" value="1"/>
</dbReference>
<feature type="domain" description="Thiolase C-terminal" evidence="7">
    <location>
        <begin position="277"/>
        <end position="397"/>
    </location>
</feature>
<dbReference type="InterPro" id="IPR016039">
    <property type="entry name" value="Thiolase-like"/>
</dbReference>
<comment type="similarity">
    <text evidence="1 5">Belongs to the thiolase-like superfamily. Thiolase family.</text>
</comment>
<dbReference type="PANTHER" id="PTHR18919">
    <property type="entry name" value="ACETYL-COA C-ACYLTRANSFERASE"/>
    <property type="match status" value="1"/>
</dbReference>
<feature type="domain" description="Thiolase N-terminal" evidence="6">
    <location>
        <begin position="6"/>
        <end position="270"/>
    </location>
</feature>
<dbReference type="PANTHER" id="PTHR18919:SF138">
    <property type="entry name" value="ACETYL-COA C-ACETYLTRANSFERASE"/>
    <property type="match status" value="1"/>
</dbReference>
<evidence type="ECO:0000256" key="2">
    <source>
        <dbReference type="ARBA" id="ARBA00022679"/>
    </source>
</evidence>
<evidence type="ECO:0000256" key="3">
    <source>
        <dbReference type="ARBA" id="ARBA00023315"/>
    </source>
</evidence>
<sequence length="400" mass="41300">MSADPVVIVSAARTVMGSFQGALADLPAPQLGALAIAAALQRARLSAQQIAQIEQVWMGCVLQAGLGQSPARQAALRAGLPQSVACATLNKVCGSAMQAVMLGHDSILAGSASLVVAGGMESMSNAPYLLPKARRGYRLGHDRLLDHMFLDGLEDAYSDQYRGRLMGTFAEDCASDFGFTRDQQDAYAVQSTLRARQAISSGGFDWEVVAVEVAGKKGSVVIAQDEGPMAVNLERIATLKPAFRGDGTVTAANSSSISDGAAALVLMRESEALRQGLTPLARILGHASYAGAPEKFPTAPIGVLRKIFAKTGLDAASTDLFEINEAFAVVPMAASRELNIDMEKINVHGGACALGHPIGASGARIIVSLLGALKARGLKTGIASLCIGGGEATAIALALS</sequence>
<evidence type="ECO:0000313" key="9">
    <source>
        <dbReference type="Proteomes" id="UP000501648"/>
    </source>
</evidence>
<dbReference type="PIRSF" id="PIRSF000429">
    <property type="entry name" value="Ac-CoA_Ac_transf"/>
    <property type="match status" value="1"/>
</dbReference>